<gene>
    <name evidence="1" type="primary">PCL5_12</name>
    <name evidence="1" type="ORF">DSO57_1029337</name>
</gene>
<dbReference type="EMBL" id="QTSX02001613">
    <property type="protein sequence ID" value="KAJ9080036.1"/>
    <property type="molecule type" value="Genomic_DNA"/>
</dbReference>
<reference evidence="1" key="1">
    <citation type="submission" date="2022-04" db="EMBL/GenBank/DDBJ databases">
        <title>Genome of the entomopathogenic fungus Entomophthora muscae.</title>
        <authorList>
            <person name="Elya C."/>
            <person name="Lovett B.R."/>
            <person name="Lee E."/>
            <person name="Macias A.M."/>
            <person name="Hajek A.E."/>
            <person name="De Bivort B.L."/>
            <person name="Kasson M.T."/>
            <person name="De Fine Licht H.H."/>
            <person name="Stajich J.E."/>
        </authorList>
    </citation>
    <scope>NUCLEOTIDE SEQUENCE</scope>
    <source>
        <strain evidence="1">Berkeley</strain>
    </source>
</reference>
<evidence type="ECO:0000313" key="2">
    <source>
        <dbReference type="Proteomes" id="UP001165960"/>
    </source>
</evidence>
<sequence length="210" mass="24040">MARSLGTLTVLSMAAIKDTWGLAIDREMNGNSYSLKSFLDTVNCRFVTSPQVVYMAILYCQRLKHDIQQRMLARDQMVPKPPWTAIFCCRRMYLSAVISASKYLLDRFVSNRAWGEIFRVQGHQVSLSEALFLLLMDYRLYATPADLYSAVNAVWYKQSNCNYTPTMSLPARAMSKAPQFNTIPLPARLVTYRAFRSAPHSDAYYIYPSI</sequence>
<name>A0ACC2U094_9FUNG</name>
<accession>A0ACC2U094</accession>
<proteinExistence type="predicted"/>
<comment type="caution">
    <text evidence="1">The sequence shown here is derived from an EMBL/GenBank/DDBJ whole genome shotgun (WGS) entry which is preliminary data.</text>
</comment>
<keyword evidence="2" id="KW-1185">Reference proteome</keyword>
<organism evidence="1 2">
    <name type="scientific">Entomophthora muscae</name>
    <dbReference type="NCBI Taxonomy" id="34485"/>
    <lineage>
        <taxon>Eukaryota</taxon>
        <taxon>Fungi</taxon>
        <taxon>Fungi incertae sedis</taxon>
        <taxon>Zoopagomycota</taxon>
        <taxon>Entomophthoromycotina</taxon>
        <taxon>Entomophthoromycetes</taxon>
        <taxon>Entomophthorales</taxon>
        <taxon>Entomophthoraceae</taxon>
        <taxon>Entomophthora</taxon>
    </lineage>
</organism>
<protein>
    <submittedName>
        <fullName evidence="1">PHO85 cyclin-5</fullName>
    </submittedName>
</protein>
<evidence type="ECO:0000313" key="1">
    <source>
        <dbReference type="EMBL" id="KAJ9080036.1"/>
    </source>
</evidence>
<dbReference type="Proteomes" id="UP001165960">
    <property type="component" value="Unassembled WGS sequence"/>
</dbReference>